<feature type="transmembrane region" description="Helical" evidence="1">
    <location>
        <begin position="248"/>
        <end position="265"/>
    </location>
</feature>
<gene>
    <name evidence="2" type="ORF">CHUDEA5_4310</name>
</gene>
<sequence>MRQFYKILNNYFNCSELNQYENLFNEKRLATSILKTVPLIFVFLDIMIMGYESFAFTNLIGLSMGTINVGPNDLEKWYFEDLVKLCFTGFVISMVHLTYLSIFDVIMDIFYCHELKRVVSNEEIGPQNQDESFMNGRNLNVTSLIRESRQDIGNNSQILNDLIRDEQLLLENAINPLSISWLKYFVSSTSLLKNLQFVNLTNNEDLNELNLRNELFFSVNNSDIYYNKYVIAPRVIPIKLSEKSKWSIYRLVFIYSFLLIIYQFLDILLKFSIIYLLIQMSFWPWNFLITITLQLIFMGMCFSFHNSPITNLIIGLFINIFGVLPLLLTSQNRIKHNVCITCSLLSLRSMEFLISILIIIIIPFNANGDDMQWLHANTGNFNVSTYLHAIKNYVWKNDVAKNIVSNVNGEKSEINIDQFFWVIIAIFFIHEMLLFLVQKIITTPKSTQGEYLSENASSERIEMANSIEYIPYFRFI</sequence>
<feature type="transmembrane region" description="Helical" evidence="1">
    <location>
        <begin position="309"/>
        <end position="328"/>
    </location>
</feature>
<protein>
    <submittedName>
        <fullName evidence="2">Uncharacterized protein</fullName>
    </submittedName>
</protein>
<dbReference type="AlphaFoldDB" id="A0A0S4THG9"/>
<dbReference type="VEuPathDB" id="CryptoDB:GY17_00001514"/>
<dbReference type="VEuPathDB" id="CryptoDB:ChTU502y2012_374g0120"/>
<dbReference type="EMBL" id="LN877951">
    <property type="protein sequence ID" value="CUV06311.1"/>
    <property type="molecule type" value="Genomic_DNA"/>
</dbReference>
<feature type="transmembrane region" description="Helical" evidence="1">
    <location>
        <begin position="348"/>
        <end position="366"/>
    </location>
</feature>
<accession>A0A0S4THG9</accession>
<dbReference type="VEuPathDB" id="CryptoDB:CHUDEA5_4310"/>
<keyword evidence="1" id="KW-0472">Membrane</keyword>
<feature type="transmembrane region" description="Helical" evidence="1">
    <location>
        <begin position="82"/>
        <end position="107"/>
    </location>
</feature>
<feature type="transmembrane region" description="Helical" evidence="1">
    <location>
        <begin position="419"/>
        <end position="437"/>
    </location>
</feature>
<dbReference type="VEuPathDB" id="CryptoDB:Chro.50411"/>
<keyword evidence="1" id="KW-1133">Transmembrane helix</keyword>
<organism evidence="2">
    <name type="scientific">Cryptosporidium hominis</name>
    <dbReference type="NCBI Taxonomy" id="237895"/>
    <lineage>
        <taxon>Eukaryota</taxon>
        <taxon>Sar</taxon>
        <taxon>Alveolata</taxon>
        <taxon>Apicomplexa</taxon>
        <taxon>Conoidasida</taxon>
        <taxon>Coccidia</taxon>
        <taxon>Eucoccidiorida</taxon>
        <taxon>Eimeriorina</taxon>
        <taxon>Cryptosporidiidae</taxon>
        <taxon>Cryptosporidium</taxon>
    </lineage>
</organism>
<reference evidence="2" key="1">
    <citation type="submission" date="2015-08" db="EMBL/GenBank/DDBJ databases">
        <authorList>
            <person name="Babu N.S."/>
            <person name="Beckwith C.J."/>
            <person name="Beseler K.G."/>
            <person name="Brison A."/>
            <person name="Carone J.V."/>
            <person name="Caskin T.P."/>
            <person name="Diamond M."/>
            <person name="Durham M.E."/>
            <person name="Foxe J.M."/>
            <person name="Go M."/>
            <person name="Henderson B.A."/>
            <person name="Jones I.B."/>
            <person name="McGettigan J.A."/>
            <person name="Micheletti S.J."/>
            <person name="Nasrallah M.E."/>
            <person name="Ortiz D."/>
            <person name="Piller C.R."/>
            <person name="Privatt S.R."/>
            <person name="Schneider S.L."/>
            <person name="Sharp S."/>
            <person name="Smith T.C."/>
            <person name="Stanton J.D."/>
            <person name="Ullery H.E."/>
            <person name="Wilson R.J."/>
            <person name="Serrano M.G."/>
            <person name="Buck G."/>
            <person name="Lee V."/>
            <person name="Wang Y."/>
            <person name="Carvalho R."/>
            <person name="Voegtly L."/>
            <person name="Shi R."/>
            <person name="Duckworth R."/>
            <person name="Johnson A."/>
            <person name="Loviza R."/>
            <person name="Walstead R."/>
            <person name="Shah Z."/>
            <person name="Kiflezghi M."/>
            <person name="Wade K."/>
            <person name="Ball S.L."/>
            <person name="Bradley K.W."/>
            <person name="Asai D.J."/>
            <person name="Bowman C.A."/>
            <person name="Russell D.A."/>
            <person name="Pope W.H."/>
            <person name="Jacobs-Sera D."/>
            <person name="Hendrix R.W."/>
            <person name="Hatfull G.F."/>
        </authorList>
    </citation>
    <scope>NUCLEOTIDE SEQUENCE [LARGE SCALE GENOMIC DNA]</scope>
</reference>
<proteinExistence type="predicted"/>
<keyword evidence="1" id="KW-0812">Transmembrane</keyword>
<dbReference type="Proteomes" id="UP000199752">
    <property type="component" value="Chromosome 5"/>
</dbReference>
<evidence type="ECO:0000256" key="1">
    <source>
        <dbReference type="SAM" id="Phobius"/>
    </source>
</evidence>
<feature type="transmembrane region" description="Helical" evidence="1">
    <location>
        <begin position="37"/>
        <end position="62"/>
    </location>
</feature>
<name>A0A0S4THG9_CRYHO</name>
<feature type="transmembrane region" description="Helical" evidence="1">
    <location>
        <begin position="271"/>
        <end position="297"/>
    </location>
</feature>
<evidence type="ECO:0000313" key="2">
    <source>
        <dbReference type="EMBL" id="CUV06311.1"/>
    </source>
</evidence>